<sequence>EPAWNPGMEAQAVDRLYRLGQAHEVHVYRYFVQGNLEMNIHQVQRRKGELAVNVLSEPIVTCKDSLTEGGLVEKICFSREEIVRSVLEWGAGRGGFIRFPELFKIELWNMLGSLKVDHFVDVELIKLTGKLATFRGEPIHEVHLIASKSSISSG</sequence>
<evidence type="ECO:0008006" key="6">
    <source>
        <dbReference type="Google" id="ProtNLM"/>
    </source>
</evidence>
<dbReference type="Gene3D" id="3.40.50.300">
    <property type="entry name" value="P-loop containing nucleotide triphosphate hydrolases"/>
    <property type="match status" value="1"/>
</dbReference>
<dbReference type="AlphaFoldDB" id="A0A0L6VTJ4"/>
<name>A0A0L6VTJ4_9BASI</name>
<dbReference type="Proteomes" id="UP000037035">
    <property type="component" value="Unassembled WGS sequence"/>
</dbReference>
<dbReference type="GO" id="GO:0008094">
    <property type="term" value="F:ATP-dependent activity, acting on DNA"/>
    <property type="evidence" value="ECO:0007669"/>
    <property type="project" value="TreeGrafter"/>
</dbReference>
<reference evidence="4 5" key="1">
    <citation type="submission" date="2015-08" db="EMBL/GenBank/DDBJ databases">
        <title>Next Generation Sequencing and Analysis of the Genome of Puccinia sorghi L Schw, the Causal Agent of Maize Common Rust.</title>
        <authorList>
            <person name="Rochi L."/>
            <person name="Burguener G."/>
            <person name="Darino M."/>
            <person name="Turjanski A."/>
            <person name="Kreff E."/>
            <person name="Dieguez M.J."/>
            <person name="Sacco F."/>
        </authorList>
    </citation>
    <scope>NUCLEOTIDE SEQUENCE [LARGE SCALE GENOMIC DNA]</scope>
    <source>
        <strain evidence="4 5">RO10H11247</strain>
    </source>
</reference>
<dbReference type="GO" id="GO:0005524">
    <property type="term" value="F:ATP binding"/>
    <property type="evidence" value="ECO:0007669"/>
    <property type="project" value="UniProtKB-KW"/>
</dbReference>
<dbReference type="InterPro" id="IPR027417">
    <property type="entry name" value="P-loop_NTPase"/>
</dbReference>
<dbReference type="GO" id="GO:0006281">
    <property type="term" value="P:DNA repair"/>
    <property type="evidence" value="ECO:0007669"/>
    <property type="project" value="TreeGrafter"/>
</dbReference>
<feature type="non-terminal residue" evidence="4">
    <location>
        <position position="1"/>
    </location>
</feature>
<keyword evidence="2" id="KW-0378">Hydrolase</keyword>
<dbReference type="SUPFAM" id="SSF52540">
    <property type="entry name" value="P-loop containing nucleoside triphosphate hydrolases"/>
    <property type="match status" value="1"/>
</dbReference>
<gene>
    <name evidence="4" type="ORF">VP01_10836g1</name>
</gene>
<dbReference type="PANTHER" id="PTHR45626:SF22">
    <property type="entry name" value="DNA REPAIR PROTEIN RAD5"/>
    <property type="match status" value="1"/>
</dbReference>
<keyword evidence="3" id="KW-0067">ATP-binding</keyword>
<protein>
    <recommendedName>
        <fullName evidence="6">SNF2 N-terminal domain-containing protein</fullName>
    </recommendedName>
</protein>
<dbReference type="VEuPathDB" id="FungiDB:VP01_10836g1"/>
<evidence type="ECO:0000256" key="2">
    <source>
        <dbReference type="ARBA" id="ARBA00022801"/>
    </source>
</evidence>
<comment type="caution">
    <text evidence="4">The sequence shown here is derived from an EMBL/GenBank/DDBJ whole genome shotgun (WGS) entry which is preliminary data.</text>
</comment>
<dbReference type="InterPro" id="IPR050628">
    <property type="entry name" value="SNF2_RAD54_helicase_TF"/>
</dbReference>
<dbReference type="PANTHER" id="PTHR45626">
    <property type="entry name" value="TRANSCRIPTION TERMINATION FACTOR 2-RELATED"/>
    <property type="match status" value="1"/>
</dbReference>
<evidence type="ECO:0000313" key="4">
    <source>
        <dbReference type="EMBL" id="KNZ63932.1"/>
    </source>
</evidence>
<dbReference type="STRING" id="27349.A0A0L6VTJ4"/>
<dbReference type="GO" id="GO:0005634">
    <property type="term" value="C:nucleus"/>
    <property type="evidence" value="ECO:0007669"/>
    <property type="project" value="TreeGrafter"/>
</dbReference>
<evidence type="ECO:0000256" key="3">
    <source>
        <dbReference type="ARBA" id="ARBA00022840"/>
    </source>
</evidence>
<accession>A0A0L6VTJ4</accession>
<dbReference type="EMBL" id="LAVV01000928">
    <property type="protein sequence ID" value="KNZ63932.1"/>
    <property type="molecule type" value="Genomic_DNA"/>
</dbReference>
<dbReference type="OrthoDB" id="2500143at2759"/>
<proteinExistence type="predicted"/>
<evidence type="ECO:0000313" key="5">
    <source>
        <dbReference type="Proteomes" id="UP000037035"/>
    </source>
</evidence>
<dbReference type="GO" id="GO:0016787">
    <property type="term" value="F:hydrolase activity"/>
    <property type="evidence" value="ECO:0007669"/>
    <property type="project" value="UniProtKB-KW"/>
</dbReference>
<organism evidence="4 5">
    <name type="scientific">Puccinia sorghi</name>
    <dbReference type="NCBI Taxonomy" id="27349"/>
    <lineage>
        <taxon>Eukaryota</taxon>
        <taxon>Fungi</taxon>
        <taxon>Dikarya</taxon>
        <taxon>Basidiomycota</taxon>
        <taxon>Pucciniomycotina</taxon>
        <taxon>Pucciniomycetes</taxon>
        <taxon>Pucciniales</taxon>
        <taxon>Pucciniaceae</taxon>
        <taxon>Puccinia</taxon>
    </lineage>
</organism>
<keyword evidence="5" id="KW-1185">Reference proteome</keyword>
<evidence type="ECO:0000256" key="1">
    <source>
        <dbReference type="ARBA" id="ARBA00022741"/>
    </source>
</evidence>
<keyword evidence="1" id="KW-0547">Nucleotide-binding</keyword>